<evidence type="ECO:0000256" key="4">
    <source>
        <dbReference type="ARBA" id="ARBA00022729"/>
    </source>
</evidence>
<accession>A0ABW3Y3B1</accession>
<dbReference type="PROSITE" id="PS00523">
    <property type="entry name" value="SULFATASE_1"/>
    <property type="match status" value="1"/>
</dbReference>
<comment type="caution">
    <text evidence="8">The sequence shown here is derived from an EMBL/GenBank/DDBJ whole genome shotgun (WGS) entry which is preliminary data.</text>
</comment>
<dbReference type="EMBL" id="JBHTMY010000003">
    <property type="protein sequence ID" value="MFD1316373.1"/>
    <property type="molecule type" value="Genomic_DNA"/>
</dbReference>
<evidence type="ECO:0000259" key="7">
    <source>
        <dbReference type="Pfam" id="PF00884"/>
    </source>
</evidence>
<evidence type="ECO:0000313" key="9">
    <source>
        <dbReference type="Proteomes" id="UP001597201"/>
    </source>
</evidence>
<dbReference type="PANTHER" id="PTHR45953:SF1">
    <property type="entry name" value="IDURONATE 2-SULFATASE"/>
    <property type="match status" value="1"/>
</dbReference>
<evidence type="ECO:0000256" key="6">
    <source>
        <dbReference type="ARBA" id="ARBA00022837"/>
    </source>
</evidence>
<dbReference type="PANTHER" id="PTHR45953">
    <property type="entry name" value="IDURONATE 2-SULFATASE"/>
    <property type="match status" value="1"/>
</dbReference>
<dbReference type="InterPro" id="IPR017850">
    <property type="entry name" value="Alkaline_phosphatase_core_sf"/>
</dbReference>
<dbReference type="InterPro" id="IPR035874">
    <property type="entry name" value="IDS"/>
</dbReference>
<organism evidence="8 9">
    <name type="scientific">Namhaeicola litoreus</name>
    <dbReference type="NCBI Taxonomy" id="1052145"/>
    <lineage>
        <taxon>Bacteria</taxon>
        <taxon>Pseudomonadati</taxon>
        <taxon>Bacteroidota</taxon>
        <taxon>Flavobacteriia</taxon>
        <taxon>Flavobacteriales</taxon>
        <taxon>Flavobacteriaceae</taxon>
        <taxon>Namhaeicola</taxon>
    </lineage>
</organism>
<name>A0ABW3Y3B1_9FLAO</name>
<evidence type="ECO:0000313" key="8">
    <source>
        <dbReference type="EMBL" id="MFD1316373.1"/>
    </source>
</evidence>
<keyword evidence="4" id="KW-0732">Signal</keyword>
<reference evidence="9" key="1">
    <citation type="journal article" date="2019" name="Int. J. Syst. Evol. Microbiol.">
        <title>The Global Catalogue of Microorganisms (GCM) 10K type strain sequencing project: providing services to taxonomists for standard genome sequencing and annotation.</title>
        <authorList>
            <consortium name="The Broad Institute Genomics Platform"/>
            <consortium name="The Broad Institute Genome Sequencing Center for Infectious Disease"/>
            <person name="Wu L."/>
            <person name="Ma J."/>
        </authorList>
    </citation>
    <scope>NUCLEOTIDE SEQUENCE [LARGE SCALE GENOMIC DNA]</scope>
    <source>
        <strain evidence="9">CCUG 61485</strain>
    </source>
</reference>
<comment type="similarity">
    <text evidence="2">Belongs to the sulfatase family.</text>
</comment>
<dbReference type="InterPro" id="IPR000917">
    <property type="entry name" value="Sulfatase_N"/>
</dbReference>
<dbReference type="InterPro" id="IPR024607">
    <property type="entry name" value="Sulfatase_CS"/>
</dbReference>
<dbReference type="SUPFAM" id="SSF53649">
    <property type="entry name" value="Alkaline phosphatase-like"/>
    <property type="match status" value="1"/>
</dbReference>
<evidence type="ECO:0000256" key="1">
    <source>
        <dbReference type="ARBA" id="ARBA00001913"/>
    </source>
</evidence>
<comment type="cofactor">
    <cofactor evidence="1">
        <name>Ca(2+)</name>
        <dbReference type="ChEBI" id="CHEBI:29108"/>
    </cofactor>
</comment>
<dbReference type="Proteomes" id="UP001597201">
    <property type="component" value="Unassembled WGS sequence"/>
</dbReference>
<evidence type="ECO:0000256" key="5">
    <source>
        <dbReference type="ARBA" id="ARBA00022801"/>
    </source>
</evidence>
<dbReference type="Gene3D" id="3.40.720.10">
    <property type="entry name" value="Alkaline Phosphatase, subunit A"/>
    <property type="match status" value="1"/>
</dbReference>
<dbReference type="RefSeq" id="WP_377179285.1">
    <property type="nucleotide sequence ID" value="NZ_JBHTMY010000003.1"/>
</dbReference>
<proteinExistence type="inferred from homology"/>
<evidence type="ECO:0000256" key="2">
    <source>
        <dbReference type="ARBA" id="ARBA00008779"/>
    </source>
</evidence>
<keyword evidence="5" id="KW-0378">Hydrolase</keyword>
<gene>
    <name evidence="8" type="ORF">ACFQ39_12155</name>
</gene>
<keyword evidence="9" id="KW-1185">Reference proteome</keyword>
<dbReference type="Pfam" id="PF00884">
    <property type="entry name" value="Sulfatase"/>
    <property type="match status" value="1"/>
</dbReference>
<keyword evidence="3" id="KW-0479">Metal-binding</keyword>
<protein>
    <submittedName>
        <fullName evidence="8">Sulfatase</fullName>
    </submittedName>
</protein>
<sequence length="470" mass="53130">MISVDDLNSYLGYLGDPNAITPNIDKLAESGVAFINAHCQTPLCGPSRASIMTGLRPSTTGIYGMIKDDSIRTNDPLTKSVVFLPEVFKNNGYDVLGVGKIFHTYAPKDLFKGPGRFVGEKPNNNFGPAPKQRMAWQGYRPGNKNEGPRTNTDWGAFPDQDSLVSDFKAANWAKNQIEKEITEKPFFLAVGFLKPHVPLHVPQKWFDMYPLEKIVVPPYLVNDMDDVPEIAKNHISKLAMMPTTDWAIETDNWKKIIQAYLACVSFVDHQIGVVLDALKNSQYADNTIVVLWSDHGYRVGEKGTFAKQALWEEATRAPLIFSGPGITKNKKINAPVELLSIYPTLLDLCKLPKNDHNEGISLTPLMKDQYNGEKLSAITTYGWNNHSVRTINYRYIKYEDGSEELYDKQKDPNEFVNLANTPQYQKEKEKLALLLPITNNKWNKYSSYSFEPYFIEQKERVNGLLIGNNH</sequence>
<feature type="domain" description="Sulfatase N-terminal" evidence="7">
    <location>
        <begin position="2"/>
        <end position="348"/>
    </location>
</feature>
<keyword evidence="6" id="KW-0106">Calcium</keyword>
<dbReference type="CDD" id="cd16030">
    <property type="entry name" value="iduronate-2-sulfatase"/>
    <property type="match status" value="1"/>
</dbReference>
<evidence type="ECO:0000256" key="3">
    <source>
        <dbReference type="ARBA" id="ARBA00022723"/>
    </source>
</evidence>